<evidence type="ECO:0000313" key="1">
    <source>
        <dbReference type="EMBL" id="ACO74123.1"/>
    </source>
</evidence>
<dbReference type="AlphaFoldDB" id="C1D6L7"/>
<name>C1D6L7_LARHH</name>
<protein>
    <submittedName>
        <fullName evidence="1">Uncharacterized protein</fullName>
    </submittedName>
</protein>
<gene>
    <name evidence="1" type="ordered locus">LHK_01131</name>
</gene>
<dbReference type="HOGENOM" id="CLU_3329442_0_0_4"/>
<dbReference type="KEGG" id="lhk:LHK_01131"/>
<proteinExistence type="predicted"/>
<dbReference type="STRING" id="557598.LHK_01131"/>
<accession>C1D6L7</accession>
<sequence>MKYLLFLLQYFQNIPTKIQTSANKQKHEQDLSVSFLDH</sequence>
<dbReference type="EMBL" id="CP001154">
    <property type="protein sequence ID" value="ACO74123.1"/>
    <property type="molecule type" value="Genomic_DNA"/>
</dbReference>
<keyword evidence="2" id="KW-1185">Reference proteome</keyword>
<organism evidence="1 2">
    <name type="scientific">Laribacter hongkongensis (strain HLHK9)</name>
    <dbReference type="NCBI Taxonomy" id="557598"/>
    <lineage>
        <taxon>Bacteria</taxon>
        <taxon>Pseudomonadati</taxon>
        <taxon>Pseudomonadota</taxon>
        <taxon>Betaproteobacteria</taxon>
        <taxon>Neisseriales</taxon>
        <taxon>Aquaspirillaceae</taxon>
        <taxon>Laribacter</taxon>
    </lineage>
</organism>
<reference evidence="1 2" key="1">
    <citation type="journal article" date="2009" name="PLoS Genet.">
        <title>The complete genome and proteome of Laribacter hongkongensis reveal potential mechanisms for adaptations to different temperatures and habitats.</title>
        <authorList>
            <person name="Woo P.C."/>
            <person name="Lau S.K."/>
            <person name="Tse H."/>
            <person name="Teng J.L."/>
            <person name="Curreem S.O."/>
            <person name="Tsang A.K."/>
            <person name="Fan R.Y."/>
            <person name="Wong G.K."/>
            <person name="Huang Y."/>
            <person name="Loman N.J."/>
            <person name="Snyder L.A."/>
            <person name="Cai J.J."/>
            <person name="Huang J.D."/>
            <person name="Mak W."/>
            <person name="Pallen M.J."/>
            <person name="Lok S."/>
            <person name="Yuen K.Y."/>
        </authorList>
    </citation>
    <scope>NUCLEOTIDE SEQUENCE [LARGE SCALE GENOMIC DNA]</scope>
    <source>
        <strain evidence="1 2">HLHK9</strain>
    </source>
</reference>
<dbReference type="Proteomes" id="UP000002010">
    <property type="component" value="Chromosome"/>
</dbReference>
<evidence type="ECO:0000313" key="2">
    <source>
        <dbReference type="Proteomes" id="UP000002010"/>
    </source>
</evidence>